<evidence type="ECO:0000313" key="9">
    <source>
        <dbReference type="EMBL" id="AFH62962.1"/>
    </source>
</evidence>
<dbReference type="Gene3D" id="1.20.1250.20">
    <property type="entry name" value="MFS general substrate transporter like domains"/>
    <property type="match status" value="1"/>
</dbReference>
<gene>
    <name evidence="9" type="ORF">B2K_19990</name>
</gene>
<keyword evidence="6 7" id="KW-0472">Membrane</keyword>
<feature type="transmembrane region" description="Helical" evidence="7">
    <location>
        <begin position="295"/>
        <end position="314"/>
    </location>
</feature>
<dbReference type="RefSeq" id="WP_014651361.1">
    <property type="nucleotide sequence ID" value="NC_017672.3"/>
</dbReference>
<dbReference type="Gene3D" id="1.20.1720.10">
    <property type="entry name" value="Multidrug resistance protein D"/>
    <property type="match status" value="1"/>
</dbReference>
<dbReference type="EMBL" id="CP003422">
    <property type="protein sequence ID" value="AFH62962.1"/>
    <property type="molecule type" value="Genomic_DNA"/>
</dbReference>
<feature type="transmembrane region" description="Helical" evidence="7">
    <location>
        <begin position="44"/>
        <end position="67"/>
    </location>
</feature>
<dbReference type="SUPFAM" id="SSF103473">
    <property type="entry name" value="MFS general substrate transporter"/>
    <property type="match status" value="2"/>
</dbReference>
<dbReference type="HOGENOM" id="CLU_000960_28_0_9"/>
<sequence length="477" mass="51578">MKVYNTRAIMASLLICGFVGMFSETALNIAISNLMKVFQISAATAQWLTTGFLLTLGILMPMTGWLLQRFTTRQLFIASLASSIVGTLIAALAFNFEMLLFARVLQAVGMGLLIPLMFNTILVVYPPEQRGAAMGFVGLVIMFAPATGPTVAGLLIEYFTWHYIFWLSLPFLIIGLLVGLKYLDNVTEVSKPQLDLLSVFLSTIGFGGVVFGFSSAGEGGGGWGSTVVLASIGIGLLALVFFALRQHVMRDPMMNLRVFKYPMYIVGLFMVLTCMMIILSSMIILPMFLQNGRGLSAFGAGLMLLPGSALNGILSPRMGRLFDKYGPRWLVIPGLILVAVTLWFFSGITPASSVALMVTLHIGLMVGISMVWMPSQTNGLNQLPPELYPHGTAIMNTLQQVAGAIGTAVAISILTSGMEGYLHNSKAPTQQTEVANALTLGSQNVFVFAMTVTLIGLAMAFFIRRVIVKREVLNTSH</sequence>
<feature type="transmembrane region" description="Helical" evidence="7">
    <location>
        <begin position="162"/>
        <end position="183"/>
    </location>
</feature>
<evidence type="ECO:0000256" key="3">
    <source>
        <dbReference type="ARBA" id="ARBA00022475"/>
    </source>
</evidence>
<keyword evidence="3" id="KW-1003">Cell membrane</keyword>
<dbReference type="InterPro" id="IPR036259">
    <property type="entry name" value="MFS_trans_sf"/>
</dbReference>
<dbReference type="OrthoDB" id="9816041at2"/>
<evidence type="ECO:0000256" key="6">
    <source>
        <dbReference type="ARBA" id="ARBA00023136"/>
    </source>
</evidence>
<accession>I0BKR5</accession>
<evidence type="ECO:0000256" key="1">
    <source>
        <dbReference type="ARBA" id="ARBA00004651"/>
    </source>
</evidence>
<dbReference type="GO" id="GO:0005886">
    <property type="term" value="C:plasma membrane"/>
    <property type="evidence" value="ECO:0007669"/>
    <property type="project" value="UniProtKB-SubCell"/>
</dbReference>
<feature type="domain" description="Major facilitator superfamily (MFS) profile" evidence="8">
    <location>
        <begin position="9"/>
        <end position="468"/>
    </location>
</feature>
<feature type="transmembrane region" description="Helical" evidence="7">
    <location>
        <begin position="326"/>
        <end position="345"/>
    </location>
</feature>
<keyword evidence="5 7" id="KW-1133">Transmembrane helix</keyword>
<dbReference type="InterPro" id="IPR011701">
    <property type="entry name" value="MFS"/>
</dbReference>
<feature type="transmembrane region" description="Helical" evidence="7">
    <location>
        <begin position="393"/>
        <end position="414"/>
    </location>
</feature>
<keyword evidence="2" id="KW-0813">Transport</keyword>
<feature type="transmembrane region" description="Helical" evidence="7">
    <location>
        <begin position="222"/>
        <end position="244"/>
    </location>
</feature>
<evidence type="ECO:0000256" key="4">
    <source>
        <dbReference type="ARBA" id="ARBA00022692"/>
    </source>
</evidence>
<dbReference type="InterPro" id="IPR004638">
    <property type="entry name" value="EmrB-like"/>
</dbReference>
<name>I0BKR5_9BACL</name>
<dbReference type="PATRIC" id="fig|997761.3.peg.3913"/>
<dbReference type="Pfam" id="PF07690">
    <property type="entry name" value="MFS_1"/>
    <property type="match status" value="1"/>
</dbReference>
<evidence type="ECO:0000256" key="2">
    <source>
        <dbReference type="ARBA" id="ARBA00022448"/>
    </source>
</evidence>
<feature type="transmembrane region" description="Helical" evidence="7">
    <location>
        <begin position="351"/>
        <end position="372"/>
    </location>
</feature>
<dbReference type="Proteomes" id="UP000007392">
    <property type="component" value="Chromosome"/>
</dbReference>
<dbReference type="AlphaFoldDB" id="I0BKR5"/>
<evidence type="ECO:0000256" key="5">
    <source>
        <dbReference type="ARBA" id="ARBA00022989"/>
    </source>
</evidence>
<dbReference type="CDD" id="cd17503">
    <property type="entry name" value="MFS_LmrB_MDR_like"/>
    <property type="match status" value="1"/>
</dbReference>
<dbReference type="PANTHER" id="PTHR42718">
    <property type="entry name" value="MAJOR FACILITATOR SUPERFAMILY MULTIDRUG TRANSPORTER MFSC"/>
    <property type="match status" value="1"/>
</dbReference>
<dbReference type="GO" id="GO:0022857">
    <property type="term" value="F:transmembrane transporter activity"/>
    <property type="evidence" value="ECO:0007669"/>
    <property type="project" value="InterPro"/>
</dbReference>
<feature type="transmembrane region" description="Helical" evidence="7">
    <location>
        <begin position="100"/>
        <end position="125"/>
    </location>
</feature>
<feature type="transmembrane region" description="Helical" evidence="7">
    <location>
        <begin position="265"/>
        <end position="289"/>
    </location>
</feature>
<dbReference type="PANTHER" id="PTHR42718:SF43">
    <property type="entry name" value="LINCOMYCIN RESISTANCE PROTEIN LMRB"/>
    <property type="match status" value="1"/>
</dbReference>
<keyword evidence="4 7" id="KW-0812">Transmembrane</keyword>
<proteinExistence type="predicted"/>
<comment type="subcellular location">
    <subcellularLocation>
        <location evidence="1">Cell membrane</location>
        <topology evidence="1">Multi-pass membrane protein</topology>
    </subcellularLocation>
</comment>
<reference evidence="9 10" key="1">
    <citation type="submission" date="2013-06" db="EMBL/GenBank/DDBJ databases">
        <title>Complete genome sequence of Paenibacillus mucilaginosus K02.</title>
        <authorList>
            <person name="Xiao B."/>
            <person name="Sun L."/>
            <person name="Xiao L."/>
            <person name="Lian B."/>
        </authorList>
    </citation>
    <scope>NUCLEOTIDE SEQUENCE [LARGE SCALE GENOMIC DNA]</scope>
    <source>
        <strain evidence="9 10">K02</strain>
    </source>
</reference>
<organism evidence="9 10">
    <name type="scientific">Paenibacillus mucilaginosus K02</name>
    <dbReference type="NCBI Taxonomy" id="997761"/>
    <lineage>
        <taxon>Bacteria</taxon>
        <taxon>Bacillati</taxon>
        <taxon>Bacillota</taxon>
        <taxon>Bacilli</taxon>
        <taxon>Bacillales</taxon>
        <taxon>Paenibacillaceae</taxon>
        <taxon>Paenibacillus</taxon>
    </lineage>
</organism>
<feature type="transmembrane region" description="Helical" evidence="7">
    <location>
        <begin position="445"/>
        <end position="463"/>
    </location>
</feature>
<evidence type="ECO:0000259" key="8">
    <source>
        <dbReference type="PROSITE" id="PS50850"/>
    </source>
</evidence>
<protein>
    <submittedName>
        <fullName evidence="9">Lincomycin resistance protein LmrB</fullName>
    </submittedName>
</protein>
<dbReference type="KEGG" id="pmw:B2K_19990"/>
<evidence type="ECO:0000256" key="7">
    <source>
        <dbReference type="SAM" id="Phobius"/>
    </source>
</evidence>
<feature type="transmembrane region" description="Helical" evidence="7">
    <location>
        <begin position="132"/>
        <end position="156"/>
    </location>
</feature>
<dbReference type="PRINTS" id="PR01036">
    <property type="entry name" value="TCRTETB"/>
</dbReference>
<feature type="transmembrane region" description="Helical" evidence="7">
    <location>
        <begin position="74"/>
        <end position="94"/>
    </location>
</feature>
<feature type="transmembrane region" description="Helical" evidence="7">
    <location>
        <begin position="195"/>
        <end position="216"/>
    </location>
</feature>
<dbReference type="PROSITE" id="PS50850">
    <property type="entry name" value="MFS"/>
    <property type="match status" value="1"/>
</dbReference>
<dbReference type="InterPro" id="IPR020846">
    <property type="entry name" value="MFS_dom"/>
</dbReference>
<dbReference type="NCBIfam" id="TIGR00711">
    <property type="entry name" value="efflux_EmrB"/>
    <property type="match status" value="1"/>
</dbReference>
<evidence type="ECO:0000313" key="10">
    <source>
        <dbReference type="Proteomes" id="UP000007392"/>
    </source>
</evidence>